<evidence type="ECO:0000313" key="6">
    <source>
        <dbReference type="Proteomes" id="UP000288859"/>
    </source>
</evidence>
<feature type="compositionally biased region" description="Acidic residues" evidence="2">
    <location>
        <begin position="1013"/>
        <end position="1022"/>
    </location>
</feature>
<dbReference type="Pfam" id="PF05183">
    <property type="entry name" value="RdRP"/>
    <property type="match status" value="1"/>
</dbReference>
<dbReference type="PANTHER" id="PTHR23079">
    <property type="entry name" value="RNA-DEPENDENT RNA POLYMERASE"/>
    <property type="match status" value="1"/>
</dbReference>
<keyword evidence="1" id="KW-0548">Nucleotidyltransferase</keyword>
<comment type="catalytic activity">
    <reaction evidence="1">
        <text>RNA(n) + a ribonucleoside 5'-triphosphate = RNA(n+1) + diphosphate</text>
        <dbReference type="Rhea" id="RHEA:21248"/>
        <dbReference type="Rhea" id="RHEA-COMP:14527"/>
        <dbReference type="Rhea" id="RHEA-COMP:17342"/>
        <dbReference type="ChEBI" id="CHEBI:33019"/>
        <dbReference type="ChEBI" id="CHEBI:61557"/>
        <dbReference type="ChEBI" id="CHEBI:140395"/>
        <dbReference type="EC" id="2.7.7.48"/>
    </reaction>
</comment>
<dbReference type="InterPro" id="IPR007855">
    <property type="entry name" value="RDRP"/>
</dbReference>
<keyword evidence="1" id="KW-0696">RNA-directed RNA polymerase</keyword>
<evidence type="ECO:0000256" key="1">
    <source>
        <dbReference type="RuleBase" id="RU363098"/>
    </source>
</evidence>
<dbReference type="EMBL" id="NAJM01000021">
    <property type="protein sequence ID" value="RVX70670.1"/>
    <property type="molecule type" value="Genomic_DNA"/>
</dbReference>
<dbReference type="GO" id="GO:0031380">
    <property type="term" value="C:nuclear RNA-directed RNA polymerase complex"/>
    <property type="evidence" value="ECO:0007669"/>
    <property type="project" value="TreeGrafter"/>
</dbReference>
<gene>
    <name evidence="5" type="ORF">B0A52_05320</name>
</gene>
<dbReference type="PANTHER" id="PTHR23079:SF17">
    <property type="entry name" value="RNA-DEPENDENT RNA POLYMERASE"/>
    <property type="match status" value="1"/>
</dbReference>
<feature type="region of interest" description="Disordered" evidence="2">
    <location>
        <begin position="999"/>
        <end position="1023"/>
    </location>
</feature>
<dbReference type="GO" id="GO:0003723">
    <property type="term" value="F:RNA binding"/>
    <property type="evidence" value="ECO:0007669"/>
    <property type="project" value="UniProtKB-KW"/>
</dbReference>
<feature type="domain" description="RdRP-like PH" evidence="4">
    <location>
        <begin position="142"/>
        <end position="306"/>
    </location>
</feature>
<organism evidence="5 6">
    <name type="scientific">Exophiala mesophila</name>
    <name type="common">Black yeast-like fungus</name>
    <dbReference type="NCBI Taxonomy" id="212818"/>
    <lineage>
        <taxon>Eukaryota</taxon>
        <taxon>Fungi</taxon>
        <taxon>Dikarya</taxon>
        <taxon>Ascomycota</taxon>
        <taxon>Pezizomycotina</taxon>
        <taxon>Eurotiomycetes</taxon>
        <taxon>Chaetothyriomycetidae</taxon>
        <taxon>Chaetothyriales</taxon>
        <taxon>Herpotrichiellaceae</taxon>
        <taxon>Exophiala</taxon>
    </lineage>
</organism>
<reference evidence="5 6" key="1">
    <citation type="submission" date="2017-03" db="EMBL/GenBank/DDBJ databases">
        <title>Genomes of endolithic fungi from Antarctica.</title>
        <authorList>
            <person name="Coleine C."/>
            <person name="Masonjones S."/>
            <person name="Stajich J.E."/>
        </authorList>
    </citation>
    <scope>NUCLEOTIDE SEQUENCE [LARGE SCALE GENOMIC DNA]</scope>
    <source>
        <strain evidence="5 6">CCFEE 6314</strain>
    </source>
</reference>
<dbReference type="InterPro" id="IPR057596">
    <property type="entry name" value="RDRP_core"/>
</dbReference>
<name>A0A438N537_EXOME</name>
<sequence length="1245" mass="140413">MDVFIRGVPERTTSNQLSSGLRPSLLTLNIHDWRVHKVKGKNFASLTFLHPSDGQAFLDKHGSVSTSVGRPQLPYGRIQLLFKGTALSCTKSNRPPDPFALRSLKLEAKTRKAKALSSTPAEKPIVQEQSVQQQGLKKPSGLSVSMFSCGLWDLVNGSPSYVYDQSWSQTGTLKFTSKGIAVKLQNRLVIEFPASILHEIVFSKYKNSDLILTGTEPPRFFYDNATANRQLQLNEFMSGLNLHKQGTGPDLMRIPCLDGNHATISGSCLVYMFRFADDHVSSGLQNLTSIRALPPIIWQRVQIIQSPVPFQTQLSRLFKSMESPPLPFPIKFQVIRLAQEGCLPPKTVSAILPEIRALARRSGQAICSTVVRRLFQNLSCRCLEDDASYWSPPKLKALLLEKEFQIKAGEASEGEFLNSESLVNVHRVTITPAGMILAGPTPENNNRVLRKYSQHHNNFLRVQFSDEDSEPLRFNARASNQVIYNDRFRKILNEGFTLAGQYFSFLGFSHSSLRAQSCWFMAPFIHDGRLLFDRELIKGLGDFSNIRCPAKCAARIGQAFSETPTAVTLEAGVCKEIPDVARNGRVFSDGVGTMSPSVMKMIWNHLPVHKTRPTLFQIRYGGAKGMISLDTRLKGDVLNLRPSMMKFPGSTSTDIELCNGSYRALPYYLNHQSIKILEDMGVADDFFLDNQTKEIERLRKTTADSKMASKFLKKHAIGERIHLPWFIQTLDKENIDFRDDPFLRDIVEIAVLIELRALKYKARIPIELGYTLLGIMDETGYLNEGEIFCIVDDKSGPSIIVGSNLLVTRSPALHPGDVQVVRGVNVPHDSPLLSLRNCICFSQKGPRDLPSMLSGGDLDGDLYQILFDPQARPIRSFIPADYPRAKPVDLGRPVDRADMTDFFVTFMATDQLGRISNNHKIRADQCPEGTRHGDCLVLAEMASVAVDFSKSGVPVGFVAVQDEHVLSFIQVDLSRMPKIPPYRPDFMAFGPHTVIHKDKPVSFSDIPQNDPNPLDDEEEEDNGPQYQFYESTQILGKLFRRIDERDVLQSMQQQKVPRIRSRNVLQAIWNYVEYHCNHVHWSSHYTRAYGIRDEYEEMIQTLCWEFSPSRTKPLSEREVFIGNILGRDGAQTKRQHDLSLSLRDQVNTTMTYIVNRIIKDGNEESEESLGRSVACFLISLKSLDDSQEGRGRGEKLISFRYVAAAVCLRELEKSWSRSHVDHEPDLKFPPDIPFSDTWTRQYGNA</sequence>
<protein>
    <recommendedName>
        <fullName evidence="1">RNA-dependent RNA polymerase</fullName>
        <ecNumber evidence="1">2.7.7.48</ecNumber>
    </recommendedName>
</protein>
<dbReference type="GO" id="GO:0030422">
    <property type="term" value="P:siRNA processing"/>
    <property type="evidence" value="ECO:0007669"/>
    <property type="project" value="TreeGrafter"/>
</dbReference>
<accession>A0A438N537</accession>
<dbReference type="Proteomes" id="UP000288859">
    <property type="component" value="Unassembled WGS sequence"/>
</dbReference>
<feature type="domain" description="RDRP core" evidence="3">
    <location>
        <begin position="430"/>
        <end position="1042"/>
    </location>
</feature>
<evidence type="ECO:0000259" key="3">
    <source>
        <dbReference type="Pfam" id="PF05183"/>
    </source>
</evidence>
<keyword evidence="1" id="KW-0694">RNA-binding</keyword>
<dbReference type="GO" id="GO:0003968">
    <property type="term" value="F:RNA-directed RNA polymerase activity"/>
    <property type="evidence" value="ECO:0007669"/>
    <property type="project" value="UniProtKB-KW"/>
</dbReference>
<comment type="similarity">
    <text evidence="1">Belongs to the RdRP family.</text>
</comment>
<dbReference type="Pfam" id="PF25358">
    <property type="entry name" value="PH_fung_RdRP"/>
    <property type="match status" value="1"/>
</dbReference>
<comment type="caution">
    <text evidence="5">The sequence shown here is derived from an EMBL/GenBank/DDBJ whole genome shotgun (WGS) entry which is preliminary data.</text>
</comment>
<dbReference type="OrthoDB" id="6513042at2759"/>
<proteinExistence type="inferred from homology"/>
<keyword evidence="1" id="KW-0808">Transferase</keyword>
<dbReference type="InterPro" id="IPR057503">
    <property type="entry name" value="PH_RdRP"/>
</dbReference>
<dbReference type="AlphaFoldDB" id="A0A438N537"/>
<dbReference type="EC" id="2.7.7.48" evidence="1"/>
<evidence type="ECO:0000259" key="4">
    <source>
        <dbReference type="Pfam" id="PF25358"/>
    </source>
</evidence>
<evidence type="ECO:0000256" key="2">
    <source>
        <dbReference type="SAM" id="MobiDB-lite"/>
    </source>
</evidence>
<evidence type="ECO:0000313" key="5">
    <source>
        <dbReference type="EMBL" id="RVX70670.1"/>
    </source>
</evidence>
<dbReference type="VEuPathDB" id="FungiDB:PV10_05059"/>